<protein>
    <submittedName>
        <fullName evidence="2">Uncharacterized protein</fullName>
    </submittedName>
</protein>
<dbReference type="Proteomes" id="UP000319700">
    <property type="component" value="Unassembled WGS sequence"/>
</dbReference>
<comment type="caution">
    <text evidence="2">The sequence shown here is derived from an EMBL/GenBank/DDBJ whole genome shotgun (WGS) entry which is preliminary data.</text>
</comment>
<accession>A0A502EH01</accession>
<dbReference type="AlphaFoldDB" id="A0A502EH01"/>
<reference evidence="2 3" key="1">
    <citation type="journal article" date="2019" name="Environ. Microbiol.">
        <title>Species interactions and distinct microbial communities in high Arctic permafrost affected cryosols are associated with the CH4 and CO2 gas fluxes.</title>
        <authorList>
            <person name="Altshuler I."/>
            <person name="Hamel J."/>
            <person name="Turney S."/>
            <person name="Magnuson E."/>
            <person name="Levesque R."/>
            <person name="Greer C."/>
            <person name="Whyte L.G."/>
        </authorList>
    </citation>
    <scope>NUCLEOTIDE SEQUENCE [LARGE SCALE GENOMIC DNA]</scope>
    <source>
        <strain evidence="2 3">42</strain>
    </source>
</reference>
<evidence type="ECO:0000313" key="3">
    <source>
        <dbReference type="Proteomes" id="UP000319700"/>
    </source>
</evidence>
<keyword evidence="3" id="KW-1185">Reference proteome</keyword>
<name>A0A502EH01_9FLAO</name>
<feature type="transmembrane region" description="Helical" evidence="1">
    <location>
        <begin position="5"/>
        <end position="24"/>
    </location>
</feature>
<keyword evidence="1" id="KW-1133">Transmembrane helix</keyword>
<keyword evidence="1" id="KW-0472">Membrane</keyword>
<evidence type="ECO:0000313" key="2">
    <source>
        <dbReference type="EMBL" id="TPG36292.1"/>
    </source>
</evidence>
<organism evidence="2 3">
    <name type="scientific">Flavobacterium pectinovorum</name>
    <dbReference type="NCBI Taxonomy" id="29533"/>
    <lineage>
        <taxon>Bacteria</taxon>
        <taxon>Pseudomonadati</taxon>
        <taxon>Bacteroidota</taxon>
        <taxon>Flavobacteriia</taxon>
        <taxon>Flavobacteriales</taxon>
        <taxon>Flavobacteriaceae</taxon>
        <taxon>Flavobacterium</taxon>
    </lineage>
</organism>
<proteinExistence type="predicted"/>
<evidence type="ECO:0000256" key="1">
    <source>
        <dbReference type="SAM" id="Phobius"/>
    </source>
</evidence>
<feature type="transmembrane region" description="Helical" evidence="1">
    <location>
        <begin position="36"/>
        <end position="54"/>
    </location>
</feature>
<sequence>MKKNIIILIVSSLAGIFWAIYLLYNQRGGNLAVNDWMALCITCVFVVCLGYYFINKWKKKG</sequence>
<keyword evidence="1" id="KW-0812">Transmembrane</keyword>
<gene>
    <name evidence="2" type="ORF">EAH81_19665</name>
</gene>
<dbReference type="RefSeq" id="WP_140510248.1">
    <property type="nucleotide sequence ID" value="NZ_RCZH01000014.1"/>
</dbReference>
<dbReference type="EMBL" id="RCZH01000014">
    <property type="protein sequence ID" value="TPG36292.1"/>
    <property type="molecule type" value="Genomic_DNA"/>
</dbReference>